<feature type="compositionally biased region" description="Basic and acidic residues" evidence="1">
    <location>
        <begin position="1"/>
        <end position="23"/>
    </location>
</feature>
<organism evidence="2 3">
    <name type="scientific">Thalassiosira oceanica</name>
    <name type="common">Marine diatom</name>
    <dbReference type="NCBI Taxonomy" id="159749"/>
    <lineage>
        <taxon>Eukaryota</taxon>
        <taxon>Sar</taxon>
        <taxon>Stramenopiles</taxon>
        <taxon>Ochrophyta</taxon>
        <taxon>Bacillariophyta</taxon>
        <taxon>Coscinodiscophyceae</taxon>
        <taxon>Thalassiosirophycidae</taxon>
        <taxon>Thalassiosirales</taxon>
        <taxon>Thalassiosiraceae</taxon>
        <taxon>Thalassiosira</taxon>
    </lineage>
</organism>
<feature type="region of interest" description="Disordered" evidence="1">
    <location>
        <begin position="393"/>
        <end position="414"/>
    </location>
</feature>
<sequence length="414" mass="42391">MVKRQSEKQIIKDDYDPDDRFAETPDPGQSQEVWSAGGDFGGGPSVSISASNPFGSTVLRACNPPPAASTGGTNPFGSVKLATSVGQTQAKPTFSFGGSASATTSASSSATASAPAASASTASSTFGVKTTPASAPSANKFLTTPRGNNGSKVKELTSEFLALISNTFQSGACAADYSPIMQEYLERVRKIEEGDDEQGAVSSNSTTFSFGKGQAPSASTISAAPAFSFGGSAASAPTKTAAFSVGTKATETSAAKPFASFGAAPASSGTTFSFTGSGKTAPPATTPKSAFSFGAAPSGVGTSANAAAANEDDPTSNPDDGKINVGTEVNTEDDILYELKKTSLQKKIGEEWKRISGTMRIYRNKANAKCKLVIRDDSGKVLFNVALSQGMGFQKESPQDEEGHSDWPACFHGR</sequence>
<dbReference type="Proteomes" id="UP000266841">
    <property type="component" value="Unassembled WGS sequence"/>
</dbReference>
<evidence type="ECO:0008006" key="4">
    <source>
        <dbReference type="Google" id="ProtNLM"/>
    </source>
</evidence>
<feature type="region of interest" description="Disordered" evidence="1">
    <location>
        <begin position="272"/>
        <end position="326"/>
    </location>
</feature>
<proteinExistence type="predicted"/>
<dbReference type="AlphaFoldDB" id="K0RER7"/>
<evidence type="ECO:0000313" key="3">
    <source>
        <dbReference type="Proteomes" id="UP000266841"/>
    </source>
</evidence>
<dbReference type="Gene3D" id="2.30.29.30">
    <property type="entry name" value="Pleckstrin-homology domain (PH domain)/Phosphotyrosine-binding domain (PTB)"/>
    <property type="match status" value="1"/>
</dbReference>
<dbReference type="OMA" id="DSGMREY"/>
<protein>
    <recommendedName>
        <fullName evidence="4">RanBD1 domain-containing protein</fullName>
    </recommendedName>
</protein>
<feature type="compositionally biased region" description="Polar residues" evidence="1">
    <location>
        <begin position="126"/>
        <end position="150"/>
    </location>
</feature>
<name>K0RER7_THAOC</name>
<comment type="caution">
    <text evidence="2">The sequence shown here is derived from an EMBL/GenBank/DDBJ whole genome shotgun (WGS) entry which is preliminary data.</text>
</comment>
<dbReference type="eggNOG" id="ENOG502S652">
    <property type="taxonomic scope" value="Eukaryota"/>
</dbReference>
<dbReference type="EMBL" id="AGNL01041207">
    <property type="protein sequence ID" value="EJK51690.1"/>
    <property type="molecule type" value="Genomic_DNA"/>
</dbReference>
<gene>
    <name evidence="2" type="ORF">THAOC_29117</name>
</gene>
<feature type="region of interest" description="Disordered" evidence="1">
    <location>
        <begin position="117"/>
        <end position="150"/>
    </location>
</feature>
<feature type="region of interest" description="Disordered" evidence="1">
    <location>
        <begin position="1"/>
        <end position="79"/>
    </location>
</feature>
<feature type="compositionally biased region" description="Polar residues" evidence="1">
    <location>
        <begin position="46"/>
        <end position="55"/>
    </location>
</feature>
<accession>K0RER7</accession>
<evidence type="ECO:0000313" key="2">
    <source>
        <dbReference type="EMBL" id="EJK51690.1"/>
    </source>
</evidence>
<feature type="compositionally biased region" description="Low complexity" evidence="1">
    <location>
        <begin position="272"/>
        <end position="281"/>
    </location>
</feature>
<dbReference type="InterPro" id="IPR011993">
    <property type="entry name" value="PH-like_dom_sf"/>
</dbReference>
<evidence type="ECO:0000256" key="1">
    <source>
        <dbReference type="SAM" id="MobiDB-lite"/>
    </source>
</evidence>
<reference evidence="2 3" key="1">
    <citation type="journal article" date="2012" name="Genome Biol.">
        <title>Genome and low-iron response of an oceanic diatom adapted to chronic iron limitation.</title>
        <authorList>
            <person name="Lommer M."/>
            <person name="Specht M."/>
            <person name="Roy A.S."/>
            <person name="Kraemer L."/>
            <person name="Andreson R."/>
            <person name="Gutowska M.A."/>
            <person name="Wolf J."/>
            <person name="Bergner S.V."/>
            <person name="Schilhabel M.B."/>
            <person name="Klostermeier U.C."/>
            <person name="Beiko R.G."/>
            <person name="Rosenstiel P."/>
            <person name="Hippler M."/>
            <person name="Laroche J."/>
        </authorList>
    </citation>
    <scope>NUCLEOTIDE SEQUENCE [LARGE SCALE GENOMIC DNA]</scope>
    <source>
        <strain evidence="2 3">CCMP1005</strain>
    </source>
</reference>
<keyword evidence="3" id="KW-1185">Reference proteome</keyword>